<gene>
    <name evidence="2" type="ORF">B0T16DRAFT_406145</name>
</gene>
<evidence type="ECO:0000313" key="3">
    <source>
        <dbReference type="Proteomes" id="UP001174936"/>
    </source>
</evidence>
<dbReference type="AlphaFoldDB" id="A0AA40CUY0"/>
<feature type="transmembrane region" description="Helical" evidence="1">
    <location>
        <begin position="105"/>
        <end position="128"/>
    </location>
</feature>
<reference evidence="2" key="1">
    <citation type="submission" date="2023-06" db="EMBL/GenBank/DDBJ databases">
        <title>Genome-scale phylogeny and comparative genomics of the fungal order Sordariales.</title>
        <authorList>
            <consortium name="Lawrence Berkeley National Laboratory"/>
            <person name="Hensen N."/>
            <person name="Bonometti L."/>
            <person name="Westerberg I."/>
            <person name="Brannstrom I.O."/>
            <person name="Guillou S."/>
            <person name="Cros-Aarteil S."/>
            <person name="Calhoun S."/>
            <person name="Haridas S."/>
            <person name="Kuo A."/>
            <person name="Mondo S."/>
            <person name="Pangilinan J."/>
            <person name="Riley R."/>
            <person name="Labutti K."/>
            <person name="Andreopoulos B."/>
            <person name="Lipzen A."/>
            <person name="Chen C."/>
            <person name="Yanf M."/>
            <person name="Daum C."/>
            <person name="Ng V."/>
            <person name="Clum A."/>
            <person name="Steindorff A."/>
            <person name="Ohm R."/>
            <person name="Martin F."/>
            <person name="Silar P."/>
            <person name="Natvig D."/>
            <person name="Lalanne C."/>
            <person name="Gautier V."/>
            <person name="Ament-Velasquez S.L."/>
            <person name="Kruys A."/>
            <person name="Hutchinson M.I."/>
            <person name="Powell A.J."/>
            <person name="Barry K."/>
            <person name="Miller A.N."/>
            <person name="Grigoriev I.V."/>
            <person name="Debuchy R."/>
            <person name="Gladieux P."/>
            <person name="Thoren M.H."/>
            <person name="Johannesson H."/>
        </authorList>
    </citation>
    <scope>NUCLEOTIDE SEQUENCE</scope>
    <source>
        <strain evidence="2">SMH2532-1</strain>
    </source>
</reference>
<sequence length="176" mass="19304">MSIINIVASLLCPEYPAMYLVRTPDMDDAEKNGGKFDGIVAELAVPPPGSEESKVGAGWLVSSLEHGMSTASILFWCFLTITPLVVVGAFSRFRSGESSTTFDRGWIMSWLVVGSASSVWAMLARFFLRDDSMIRDNLFSIMWVVASGLFWIPAIGGMVVVGRQLQDYGICTRFDS</sequence>
<dbReference type="EMBL" id="JAULSV010000002">
    <property type="protein sequence ID" value="KAK0652416.1"/>
    <property type="molecule type" value="Genomic_DNA"/>
</dbReference>
<proteinExistence type="predicted"/>
<feature type="transmembrane region" description="Helical" evidence="1">
    <location>
        <begin position="73"/>
        <end position="93"/>
    </location>
</feature>
<comment type="caution">
    <text evidence="2">The sequence shown here is derived from an EMBL/GenBank/DDBJ whole genome shotgun (WGS) entry which is preliminary data.</text>
</comment>
<feature type="transmembrane region" description="Helical" evidence="1">
    <location>
        <begin position="140"/>
        <end position="161"/>
    </location>
</feature>
<keyword evidence="1" id="KW-0472">Membrane</keyword>
<keyword evidence="3" id="KW-1185">Reference proteome</keyword>
<keyword evidence="1" id="KW-1133">Transmembrane helix</keyword>
<organism evidence="2 3">
    <name type="scientific">Cercophora newfieldiana</name>
    <dbReference type="NCBI Taxonomy" id="92897"/>
    <lineage>
        <taxon>Eukaryota</taxon>
        <taxon>Fungi</taxon>
        <taxon>Dikarya</taxon>
        <taxon>Ascomycota</taxon>
        <taxon>Pezizomycotina</taxon>
        <taxon>Sordariomycetes</taxon>
        <taxon>Sordariomycetidae</taxon>
        <taxon>Sordariales</taxon>
        <taxon>Lasiosphaeriaceae</taxon>
        <taxon>Cercophora</taxon>
    </lineage>
</organism>
<evidence type="ECO:0000313" key="2">
    <source>
        <dbReference type="EMBL" id="KAK0652416.1"/>
    </source>
</evidence>
<evidence type="ECO:0000256" key="1">
    <source>
        <dbReference type="SAM" id="Phobius"/>
    </source>
</evidence>
<protein>
    <submittedName>
        <fullName evidence="2">Uncharacterized protein</fullName>
    </submittedName>
</protein>
<keyword evidence="1" id="KW-0812">Transmembrane</keyword>
<dbReference type="Proteomes" id="UP001174936">
    <property type="component" value="Unassembled WGS sequence"/>
</dbReference>
<name>A0AA40CUY0_9PEZI</name>
<accession>A0AA40CUY0</accession>